<dbReference type="HOGENOM" id="CLU_095730_0_0_1"/>
<evidence type="ECO:0000256" key="1">
    <source>
        <dbReference type="SAM" id="MobiDB-lite"/>
    </source>
</evidence>
<reference evidence="3 4" key="1">
    <citation type="journal article" date="2014" name="BMC Genomics">
        <title>Genome sequencing of four Aureobasidium pullulans varieties: biotechnological potential, stress tolerance, and description of new species.</title>
        <authorList>
            <person name="Gostin Ar C."/>
            <person name="Ohm R.A."/>
            <person name="Kogej T."/>
            <person name="Sonjak S."/>
            <person name="Turk M."/>
            <person name="Zajc J."/>
            <person name="Zalar P."/>
            <person name="Grube M."/>
            <person name="Sun H."/>
            <person name="Han J."/>
            <person name="Sharma A."/>
            <person name="Chiniquy J."/>
            <person name="Ngan C.Y."/>
            <person name="Lipzen A."/>
            <person name="Barry K."/>
            <person name="Grigoriev I.V."/>
            <person name="Gunde-Cimerman N."/>
        </authorList>
    </citation>
    <scope>NUCLEOTIDE SEQUENCE [LARGE SCALE GENOMIC DNA]</scope>
    <source>
        <strain evidence="3 4">EXF-2481</strain>
    </source>
</reference>
<dbReference type="OrthoDB" id="3514033at2759"/>
<feature type="compositionally biased region" description="Acidic residues" evidence="1">
    <location>
        <begin position="163"/>
        <end position="180"/>
    </location>
</feature>
<gene>
    <name evidence="3" type="ORF">AUEXF2481DRAFT_8136</name>
</gene>
<dbReference type="STRING" id="1043005.A0A074YCP4"/>
<sequence length="180" mass="19628">MRRSFPANTVRFTSTIPQSNQQVERECHLCGKMRGIYDFSATQRRKGDEAACLKCIPELQNIRAGPLGKEVEDDSDAKYLAHVGENNKDTTVSSLSKSGGVRLPTSSVSNKGSSVDNATASARPSSGMTSTTNISKSAPRHETGTTGWVKLRKGHRDEIVPDLADDDVETFDDDESDFDM</sequence>
<evidence type="ECO:0000313" key="4">
    <source>
        <dbReference type="Proteomes" id="UP000030641"/>
    </source>
</evidence>
<keyword evidence="4" id="KW-1185">Reference proteome</keyword>
<name>A0A074YCP4_AURSE</name>
<dbReference type="EMBL" id="KL584774">
    <property type="protein sequence ID" value="KEQ91907.1"/>
    <property type="molecule type" value="Genomic_DNA"/>
</dbReference>
<evidence type="ECO:0000259" key="2">
    <source>
        <dbReference type="Pfam" id="PF12898"/>
    </source>
</evidence>
<protein>
    <recommendedName>
        <fullName evidence="2">Stc1 domain-containing protein</fullName>
    </recommendedName>
</protein>
<feature type="compositionally biased region" description="Polar residues" evidence="1">
    <location>
        <begin position="104"/>
        <end position="136"/>
    </location>
</feature>
<dbReference type="GeneID" id="25371637"/>
<feature type="region of interest" description="Disordered" evidence="1">
    <location>
        <begin position="160"/>
        <end position="180"/>
    </location>
</feature>
<feature type="domain" description="Stc1" evidence="2">
    <location>
        <begin position="18"/>
        <end position="56"/>
    </location>
</feature>
<evidence type="ECO:0000313" key="3">
    <source>
        <dbReference type="EMBL" id="KEQ91907.1"/>
    </source>
</evidence>
<dbReference type="RefSeq" id="XP_013340343.1">
    <property type="nucleotide sequence ID" value="XM_013484889.1"/>
</dbReference>
<dbReference type="AlphaFoldDB" id="A0A074YCP4"/>
<organism evidence="3 4">
    <name type="scientific">Aureobasidium subglaciale (strain EXF-2481)</name>
    <name type="common">Aureobasidium pullulans var. subglaciale</name>
    <dbReference type="NCBI Taxonomy" id="1043005"/>
    <lineage>
        <taxon>Eukaryota</taxon>
        <taxon>Fungi</taxon>
        <taxon>Dikarya</taxon>
        <taxon>Ascomycota</taxon>
        <taxon>Pezizomycotina</taxon>
        <taxon>Dothideomycetes</taxon>
        <taxon>Dothideomycetidae</taxon>
        <taxon>Dothideales</taxon>
        <taxon>Saccotheciaceae</taxon>
        <taxon>Aureobasidium</taxon>
    </lineage>
</organism>
<feature type="region of interest" description="Disordered" evidence="1">
    <location>
        <begin position="86"/>
        <end position="148"/>
    </location>
</feature>
<accession>A0A074YCP4</accession>
<dbReference type="InParanoid" id="A0A074YCP4"/>
<dbReference type="Proteomes" id="UP000030641">
    <property type="component" value="Unassembled WGS sequence"/>
</dbReference>
<proteinExistence type="predicted"/>
<dbReference type="InterPro" id="IPR024630">
    <property type="entry name" value="Stc1"/>
</dbReference>
<dbReference type="Pfam" id="PF12898">
    <property type="entry name" value="Stc1"/>
    <property type="match status" value="1"/>
</dbReference>